<evidence type="ECO:0000256" key="2">
    <source>
        <dbReference type="ARBA" id="ARBA00022840"/>
    </source>
</evidence>
<keyword evidence="2" id="KW-0067">ATP-binding</keyword>
<dbReference type="KEGG" id="eaz:JHT90_09335"/>
<dbReference type="Pfam" id="PF08433">
    <property type="entry name" value="KTI12"/>
    <property type="match status" value="1"/>
</dbReference>
<dbReference type="SUPFAM" id="SSF52540">
    <property type="entry name" value="P-loop containing nucleoside triphosphate hydrolases"/>
    <property type="match status" value="1"/>
</dbReference>
<dbReference type="EMBL" id="CP067393">
    <property type="protein sequence ID" value="QQP84612.1"/>
    <property type="molecule type" value="Genomic_DNA"/>
</dbReference>
<dbReference type="RefSeq" id="WP_201090509.1">
    <property type="nucleotide sequence ID" value="NZ_CP067393.1"/>
</dbReference>
<evidence type="ECO:0000313" key="3">
    <source>
        <dbReference type="EMBL" id="QQP84612.1"/>
    </source>
</evidence>
<dbReference type="PANTHER" id="PTHR37807">
    <property type="entry name" value="OS07G0160300 PROTEIN"/>
    <property type="match status" value="1"/>
</dbReference>
<evidence type="ECO:0000256" key="1">
    <source>
        <dbReference type="ARBA" id="ARBA00022741"/>
    </source>
</evidence>
<dbReference type="Proteomes" id="UP000595278">
    <property type="component" value="Chromosome"/>
</dbReference>
<name>A0A974NDU2_9GAMM</name>
<sequence length="166" mass="18404">MLIIFGGLPATGKTTIAQALAKHIKATYLRVDTIEHSIALTGKVSADMEDMGYRIGYSLATENLKLGNSVIADSVNPLDLTRAAWRNAAKLAASEYLEVEIICSDKTIHQQHAENRLTDIPNFTLPTWQKITDRYYQPWLNKPLTIDTATTSVAQAVDLILQYLSK</sequence>
<dbReference type="PANTHER" id="PTHR37807:SF3">
    <property type="entry name" value="OS07G0160300 PROTEIN"/>
    <property type="match status" value="1"/>
</dbReference>
<reference evidence="3 4" key="1">
    <citation type="submission" date="2021-01" db="EMBL/GenBank/DDBJ databases">
        <title>Entomomonas sp. F2A isolated from a house cricket (Acheta domesticus).</title>
        <authorList>
            <person name="Spergser J."/>
            <person name="Busse H.-J."/>
        </authorList>
    </citation>
    <scope>NUCLEOTIDE SEQUENCE [LARGE SCALE GENOMIC DNA]</scope>
    <source>
        <strain evidence="3 4">F2A</strain>
    </source>
</reference>
<evidence type="ECO:0000313" key="4">
    <source>
        <dbReference type="Proteomes" id="UP000595278"/>
    </source>
</evidence>
<dbReference type="GO" id="GO:0005524">
    <property type="term" value="F:ATP binding"/>
    <property type="evidence" value="ECO:0007669"/>
    <property type="project" value="UniProtKB-KW"/>
</dbReference>
<dbReference type="InterPro" id="IPR013641">
    <property type="entry name" value="KTI12/PSTK"/>
</dbReference>
<protein>
    <submittedName>
        <fullName evidence="3">AAA family ATPase</fullName>
    </submittedName>
</protein>
<organism evidence="3 4">
    <name type="scientific">Entomomonas asaccharolytica</name>
    <dbReference type="NCBI Taxonomy" id="2785331"/>
    <lineage>
        <taxon>Bacteria</taxon>
        <taxon>Pseudomonadati</taxon>
        <taxon>Pseudomonadota</taxon>
        <taxon>Gammaproteobacteria</taxon>
        <taxon>Pseudomonadales</taxon>
        <taxon>Pseudomonadaceae</taxon>
        <taxon>Entomomonas</taxon>
    </lineage>
</organism>
<proteinExistence type="predicted"/>
<dbReference type="AlphaFoldDB" id="A0A974NDU2"/>
<keyword evidence="1" id="KW-0547">Nucleotide-binding</keyword>
<gene>
    <name evidence="3" type="ORF">JHT90_09335</name>
</gene>
<keyword evidence="4" id="KW-1185">Reference proteome</keyword>
<accession>A0A974NDU2</accession>
<dbReference type="Gene3D" id="3.40.50.300">
    <property type="entry name" value="P-loop containing nucleotide triphosphate hydrolases"/>
    <property type="match status" value="1"/>
</dbReference>
<dbReference type="InterPro" id="IPR027417">
    <property type="entry name" value="P-loop_NTPase"/>
</dbReference>